<dbReference type="Proteomes" id="UP001212498">
    <property type="component" value="Unassembled WGS sequence"/>
</dbReference>
<name>A0ABT4T236_9ACTN</name>
<keyword evidence="1" id="KW-0472">Membrane</keyword>
<comment type="caution">
    <text evidence="2">The sequence shown here is derived from an EMBL/GenBank/DDBJ whole genome shotgun (WGS) entry which is preliminary data.</text>
</comment>
<keyword evidence="3" id="KW-1185">Reference proteome</keyword>
<keyword evidence="1" id="KW-0812">Transmembrane</keyword>
<sequence length="114" mass="11255">RAGGVLAAAGMGGALAVPSIATALIGFALAGLGFATLVPAAMHTADELPGLPPGTGLTVVSWLLRGGLLLSPLLVGLVADLVSLRAGLLSVVLAGLVTVVFARALVDREHVQSR</sequence>
<protein>
    <submittedName>
        <fullName evidence="2">MFS transporter</fullName>
    </submittedName>
</protein>
<dbReference type="EMBL" id="JAPNUD010000060">
    <property type="protein sequence ID" value="MDA0643190.1"/>
    <property type="molecule type" value="Genomic_DNA"/>
</dbReference>
<feature type="non-terminal residue" evidence="2">
    <location>
        <position position="1"/>
    </location>
</feature>
<evidence type="ECO:0000313" key="3">
    <source>
        <dbReference type="Proteomes" id="UP001212498"/>
    </source>
</evidence>
<feature type="transmembrane region" description="Helical" evidence="1">
    <location>
        <begin position="88"/>
        <end position="106"/>
    </location>
</feature>
<dbReference type="Gene3D" id="1.20.1250.20">
    <property type="entry name" value="MFS general substrate transporter like domains"/>
    <property type="match status" value="1"/>
</dbReference>
<evidence type="ECO:0000256" key="1">
    <source>
        <dbReference type="SAM" id="Phobius"/>
    </source>
</evidence>
<proteinExistence type="predicted"/>
<dbReference type="SUPFAM" id="SSF103473">
    <property type="entry name" value="MFS general substrate transporter"/>
    <property type="match status" value="1"/>
</dbReference>
<gene>
    <name evidence="2" type="ORF">OUY24_21400</name>
</gene>
<evidence type="ECO:0000313" key="2">
    <source>
        <dbReference type="EMBL" id="MDA0643190.1"/>
    </source>
</evidence>
<organism evidence="2 3">
    <name type="scientific">Nonomuraea ferruginea</name>
    <dbReference type="NCBI Taxonomy" id="46174"/>
    <lineage>
        <taxon>Bacteria</taxon>
        <taxon>Bacillati</taxon>
        <taxon>Actinomycetota</taxon>
        <taxon>Actinomycetes</taxon>
        <taxon>Streptosporangiales</taxon>
        <taxon>Streptosporangiaceae</taxon>
        <taxon>Nonomuraea</taxon>
    </lineage>
</organism>
<reference evidence="2 3" key="1">
    <citation type="submission" date="2022-11" db="EMBL/GenBank/DDBJ databases">
        <title>Nonomuraea corallina sp. nov., a new species of the genus Nonomuraea isolated from sea side sediment in Thai sea.</title>
        <authorList>
            <person name="Ngamcharungchit C."/>
            <person name="Matsumoto A."/>
            <person name="Suriyachadkun C."/>
            <person name="Panbangred W."/>
            <person name="Inahashi Y."/>
            <person name="Intra B."/>
        </authorList>
    </citation>
    <scope>NUCLEOTIDE SEQUENCE [LARGE SCALE GENOMIC DNA]</scope>
    <source>
        <strain evidence="2 3">DSM 43553</strain>
    </source>
</reference>
<keyword evidence="1" id="KW-1133">Transmembrane helix</keyword>
<accession>A0ABT4T236</accession>
<dbReference type="InterPro" id="IPR036259">
    <property type="entry name" value="MFS_trans_sf"/>
</dbReference>
<feature type="transmembrane region" description="Helical" evidence="1">
    <location>
        <begin position="62"/>
        <end position="82"/>
    </location>
</feature>
<feature type="transmembrane region" description="Helical" evidence="1">
    <location>
        <begin position="20"/>
        <end position="41"/>
    </location>
</feature>